<evidence type="ECO:0000313" key="2">
    <source>
        <dbReference type="Proteomes" id="UP001570071"/>
    </source>
</evidence>
<sequence length="368" mass="41860">MLPLPTIKKLRLSANALSKSFNINESDARKIIASVFDINSWDALATKAGKNDLNLTAGEFNSYNEFLAQRLASILDLDNNKALLEVVCSISPYATKPKVFRYDLEQQNNDDEPFLDLAGMSEMMDAMGDDNPFMKMLTEQMTNSDDPESQAFAEQLRNSSFDEIQNRMRISHPMHPPTFHLLLEEILKWNLSETVEEFEHGEPSLYWIDQNDEEQPVFLNSLAVCPGDSKDEMYFSVLDMIGYDEVFEKPILLFGSCTYKQIGEHLFAVIGVWNDGHAWRWLFLSKLQPWEQANVFPQGTVDELENTLEMPPPPPALALDNNEAQPTHLVYHCIAKPSEEPTQDEGGIQFKIESRHVMTGVSGWKTFV</sequence>
<dbReference type="RefSeq" id="WP_269336826.1">
    <property type="nucleotide sequence ID" value="NZ_JBFSSG010000001.1"/>
</dbReference>
<dbReference type="Proteomes" id="UP001570071">
    <property type="component" value="Unassembled WGS sequence"/>
</dbReference>
<keyword evidence="2" id="KW-1185">Reference proteome</keyword>
<organism evidence="1 2">
    <name type="scientific">Vibrio pomeroyi</name>
    <dbReference type="NCBI Taxonomy" id="198832"/>
    <lineage>
        <taxon>Bacteria</taxon>
        <taxon>Pseudomonadati</taxon>
        <taxon>Pseudomonadota</taxon>
        <taxon>Gammaproteobacteria</taxon>
        <taxon>Vibrionales</taxon>
        <taxon>Vibrionaceae</taxon>
        <taxon>Vibrio</taxon>
    </lineage>
</organism>
<name>A0ABV4MR50_9VIBR</name>
<accession>A0ABV4MR50</accession>
<protein>
    <submittedName>
        <fullName evidence="1">Uncharacterized protein</fullName>
    </submittedName>
</protein>
<gene>
    <name evidence="1" type="ORF">AB6D66_00920</name>
</gene>
<comment type="caution">
    <text evidence="1">The sequence shown here is derived from an EMBL/GenBank/DDBJ whole genome shotgun (WGS) entry which is preliminary data.</text>
</comment>
<evidence type="ECO:0000313" key="1">
    <source>
        <dbReference type="EMBL" id="MEZ8719608.1"/>
    </source>
</evidence>
<dbReference type="EMBL" id="JBFSSG010000001">
    <property type="protein sequence ID" value="MEZ8719608.1"/>
    <property type="molecule type" value="Genomic_DNA"/>
</dbReference>
<reference evidence="1 2" key="1">
    <citation type="journal article" date="2024" name="ISME J.">
        <title>Tailless and filamentous prophages are predominant in marine Vibrio.</title>
        <authorList>
            <person name="Steensen K."/>
            <person name="Seneca J."/>
            <person name="Bartlau N."/>
            <person name="Yu X.A."/>
            <person name="Hussain F.A."/>
            <person name="Polz M.F."/>
        </authorList>
    </citation>
    <scope>NUCLEOTIDE SEQUENCE [LARGE SCALE GENOMIC DNA]</scope>
    <source>
        <strain evidence="1 2">10N.239.312.F12</strain>
    </source>
</reference>
<proteinExistence type="predicted"/>